<dbReference type="InterPro" id="IPR051323">
    <property type="entry name" value="AtsK-like"/>
</dbReference>
<dbReference type="Gene3D" id="3.60.130.10">
    <property type="entry name" value="Clavaminate synthase-like"/>
    <property type="match status" value="1"/>
</dbReference>
<evidence type="ECO:0000256" key="3">
    <source>
        <dbReference type="ARBA" id="ARBA00022964"/>
    </source>
</evidence>
<evidence type="ECO:0000313" key="7">
    <source>
        <dbReference type="EMBL" id="GAA3996930.1"/>
    </source>
</evidence>
<keyword evidence="2" id="KW-0479">Metal-binding</keyword>
<keyword evidence="4" id="KW-0560">Oxidoreductase</keyword>
<evidence type="ECO:0000259" key="6">
    <source>
        <dbReference type="Pfam" id="PF02668"/>
    </source>
</evidence>
<dbReference type="InterPro" id="IPR042098">
    <property type="entry name" value="TauD-like_sf"/>
</dbReference>
<keyword evidence="3 7" id="KW-0223">Dioxygenase</keyword>
<dbReference type="GO" id="GO:0051213">
    <property type="term" value="F:dioxygenase activity"/>
    <property type="evidence" value="ECO:0007669"/>
    <property type="project" value="UniProtKB-KW"/>
</dbReference>
<evidence type="ECO:0000313" key="8">
    <source>
        <dbReference type="Proteomes" id="UP001501627"/>
    </source>
</evidence>
<reference evidence="8" key="1">
    <citation type="journal article" date="2019" name="Int. J. Syst. Evol. Microbiol.">
        <title>The Global Catalogue of Microorganisms (GCM) 10K type strain sequencing project: providing services to taxonomists for standard genome sequencing and annotation.</title>
        <authorList>
            <consortium name="The Broad Institute Genomics Platform"/>
            <consortium name="The Broad Institute Genome Sequencing Center for Infectious Disease"/>
            <person name="Wu L."/>
            <person name="Ma J."/>
        </authorList>
    </citation>
    <scope>NUCLEOTIDE SEQUENCE [LARGE SCALE GENOMIC DNA]</scope>
    <source>
        <strain evidence="8">JCM 17561</strain>
    </source>
</reference>
<evidence type="ECO:0000256" key="5">
    <source>
        <dbReference type="ARBA" id="ARBA00023004"/>
    </source>
</evidence>
<accession>A0ABP7RG08</accession>
<dbReference type="InterPro" id="IPR003819">
    <property type="entry name" value="TauD/TfdA-like"/>
</dbReference>
<sequence>MRIEPITCAIGAELTGISLADAAHDDALFAEIKAALLRHKVLFLRDQDISRADHVAFARRFGELEDHPVAGSDPDHPGLVRIYKSPDQPNDRYENSWHADGTWREAPSYGAVLRCVECPPVGGDTMWANMALAYEKLPQDVKNLIAPLRARHSIECTFGAAMPIEKRHALKAQHPDAEHPVVCTHPETGEKVLFVNGFTTHFTNFHTAANVRVGQDFTRGSSDLLQYLISQAAIPEYQVRWRWKPGSVAIWDNRCTQHYAVMDYPPCHRKMERAGIIGTPVH</sequence>
<feature type="domain" description="TauD/TfdA-like" evidence="6">
    <location>
        <begin position="3"/>
        <end position="274"/>
    </location>
</feature>
<comment type="similarity">
    <text evidence="1">Belongs to the TfdA dioxygenase family.</text>
</comment>
<comment type="caution">
    <text evidence="7">The sequence shown here is derived from an EMBL/GenBank/DDBJ whole genome shotgun (WGS) entry which is preliminary data.</text>
</comment>
<evidence type="ECO:0000256" key="1">
    <source>
        <dbReference type="ARBA" id="ARBA00005896"/>
    </source>
</evidence>
<protein>
    <submittedName>
        <fullName evidence="7">TauD/TfdA family dioxygenase</fullName>
    </submittedName>
</protein>
<organism evidence="7 8">
    <name type="scientific">Comamonas faecalis</name>
    <dbReference type="NCBI Taxonomy" id="1387849"/>
    <lineage>
        <taxon>Bacteria</taxon>
        <taxon>Pseudomonadati</taxon>
        <taxon>Pseudomonadota</taxon>
        <taxon>Betaproteobacteria</taxon>
        <taxon>Burkholderiales</taxon>
        <taxon>Comamonadaceae</taxon>
        <taxon>Comamonas</taxon>
    </lineage>
</organism>
<dbReference type="SUPFAM" id="SSF51197">
    <property type="entry name" value="Clavaminate synthase-like"/>
    <property type="match status" value="1"/>
</dbReference>
<dbReference type="EMBL" id="BAABBP010000017">
    <property type="protein sequence ID" value="GAA3996930.1"/>
    <property type="molecule type" value="Genomic_DNA"/>
</dbReference>
<evidence type="ECO:0000256" key="2">
    <source>
        <dbReference type="ARBA" id="ARBA00022723"/>
    </source>
</evidence>
<keyword evidence="8" id="KW-1185">Reference proteome</keyword>
<dbReference type="RefSeq" id="WP_344869627.1">
    <property type="nucleotide sequence ID" value="NZ_BAABBP010000017.1"/>
</dbReference>
<dbReference type="PANTHER" id="PTHR30468">
    <property type="entry name" value="ALPHA-KETOGLUTARATE-DEPENDENT SULFONATE DIOXYGENASE"/>
    <property type="match status" value="1"/>
</dbReference>
<evidence type="ECO:0000256" key="4">
    <source>
        <dbReference type="ARBA" id="ARBA00023002"/>
    </source>
</evidence>
<dbReference type="Pfam" id="PF02668">
    <property type="entry name" value="TauD"/>
    <property type="match status" value="1"/>
</dbReference>
<dbReference type="PANTHER" id="PTHR30468:SF1">
    <property type="entry name" value="ALPHA-KETOGLUTARATE-DEPENDENT SULFONATE DIOXYGENASE"/>
    <property type="match status" value="1"/>
</dbReference>
<name>A0ABP7RG08_9BURK</name>
<dbReference type="Proteomes" id="UP001501627">
    <property type="component" value="Unassembled WGS sequence"/>
</dbReference>
<proteinExistence type="inferred from homology"/>
<keyword evidence="5" id="KW-0408">Iron</keyword>
<gene>
    <name evidence="7" type="ORF">GCM10022279_20700</name>
</gene>